<protein>
    <recommendedName>
        <fullName evidence="4">MobA/MobL protein domain-containing protein</fullName>
    </recommendedName>
</protein>
<sequence length="436" mass="50786">MLENASDQQARRTTEARDSIGLGESHGEKDGQDRRPPQDPHERRAEALRRWKEANPDRVRELNRRWKADNPERARELNRESMRRSAKRKRILADRRRRANESSKRWKQAHPEHVTDYRRRWVEANPEKVREYYKRYHATHREVEKQRATAWRDANPEKMKNARKAWADRNKDRLAANQRARRKDPVRYRADLDANSAANRLRRRLERAGLPPRQLHRTMAAERRANDRAADDYFGQADLPERLRQFTVLTVSLTEELLEHGDRLLDFAKAYAAMRVRVGLPPVDAEQIMYARAAQAVTDRMKRIDRLTSREVRAAVRSARSVFSTATRQRRMAELVRDAESHIRKNGARLEAEAAIENSARALRGKVSLPTELLIARIAMQDLPPAERELETARAAEIEVASRLRRSRDTSLTDPRQWMRASQGPGFRPVGGSLAR</sequence>
<feature type="compositionally biased region" description="Basic and acidic residues" evidence="1">
    <location>
        <begin position="25"/>
        <end position="52"/>
    </location>
</feature>
<name>A0ABN2T1W4_9MICO</name>
<feature type="region of interest" description="Disordered" evidence="1">
    <location>
        <begin position="71"/>
        <end position="111"/>
    </location>
</feature>
<feature type="compositionally biased region" description="Basic and acidic residues" evidence="1">
    <location>
        <begin position="71"/>
        <end position="83"/>
    </location>
</feature>
<evidence type="ECO:0008006" key="4">
    <source>
        <dbReference type="Google" id="ProtNLM"/>
    </source>
</evidence>
<feature type="compositionally biased region" description="Basic and acidic residues" evidence="1">
    <location>
        <begin position="91"/>
        <end position="111"/>
    </location>
</feature>
<feature type="compositionally biased region" description="Basic and acidic residues" evidence="1">
    <location>
        <begin position="9"/>
        <end position="18"/>
    </location>
</feature>
<organism evidence="2 3">
    <name type="scientific">Microbacterium pumilum</name>
    <dbReference type="NCBI Taxonomy" id="344165"/>
    <lineage>
        <taxon>Bacteria</taxon>
        <taxon>Bacillati</taxon>
        <taxon>Actinomycetota</taxon>
        <taxon>Actinomycetes</taxon>
        <taxon>Micrococcales</taxon>
        <taxon>Microbacteriaceae</taxon>
        <taxon>Microbacterium</taxon>
    </lineage>
</organism>
<gene>
    <name evidence="2" type="ORF">GCM10009777_36460</name>
</gene>
<proteinExistence type="predicted"/>
<evidence type="ECO:0000313" key="2">
    <source>
        <dbReference type="EMBL" id="GAA1996355.1"/>
    </source>
</evidence>
<dbReference type="EMBL" id="BAAAOH010000001">
    <property type="protein sequence ID" value="GAA1996355.1"/>
    <property type="molecule type" value="Genomic_DNA"/>
</dbReference>
<feature type="region of interest" description="Disordered" evidence="1">
    <location>
        <begin position="402"/>
        <end position="436"/>
    </location>
</feature>
<keyword evidence="3" id="KW-1185">Reference proteome</keyword>
<comment type="caution">
    <text evidence="2">The sequence shown here is derived from an EMBL/GenBank/DDBJ whole genome shotgun (WGS) entry which is preliminary data.</text>
</comment>
<evidence type="ECO:0000313" key="3">
    <source>
        <dbReference type="Proteomes" id="UP001500326"/>
    </source>
</evidence>
<accession>A0ABN2T1W4</accession>
<feature type="compositionally biased region" description="Basic and acidic residues" evidence="1">
    <location>
        <begin position="402"/>
        <end position="411"/>
    </location>
</feature>
<evidence type="ECO:0000256" key="1">
    <source>
        <dbReference type="SAM" id="MobiDB-lite"/>
    </source>
</evidence>
<reference evidence="2 3" key="1">
    <citation type="journal article" date="2019" name="Int. J. Syst. Evol. Microbiol.">
        <title>The Global Catalogue of Microorganisms (GCM) 10K type strain sequencing project: providing services to taxonomists for standard genome sequencing and annotation.</title>
        <authorList>
            <consortium name="The Broad Institute Genomics Platform"/>
            <consortium name="The Broad Institute Genome Sequencing Center for Infectious Disease"/>
            <person name="Wu L."/>
            <person name="Ma J."/>
        </authorList>
    </citation>
    <scope>NUCLEOTIDE SEQUENCE [LARGE SCALE GENOMIC DNA]</scope>
    <source>
        <strain evidence="2 3">JCM 14902</strain>
    </source>
</reference>
<dbReference type="Proteomes" id="UP001500326">
    <property type="component" value="Unassembled WGS sequence"/>
</dbReference>
<feature type="region of interest" description="Disordered" evidence="1">
    <location>
        <begin position="1"/>
        <end position="52"/>
    </location>
</feature>